<keyword evidence="3" id="KW-1185">Reference proteome</keyword>
<organism evidence="2 3">
    <name type="scientific">Brassica carinata</name>
    <name type="common">Ethiopian mustard</name>
    <name type="synonym">Abyssinian cabbage</name>
    <dbReference type="NCBI Taxonomy" id="52824"/>
    <lineage>
        <taxon>Eukaryota</taxon>
        <taxon>Viridiplantae</taxon>
        <taxon>Streptophyta</taxon>
        <taxon>Embryophyta</taxon>
        <taxon>Tracheophyta</taxon>
        <taxon>Spermatophyta</taxon>
        <taxon>Magnoliopsida</taxon>
        <taxon>eudicotyledons</taxon>
        <taxon>Gunneridae</taxon>
        <taxon>Pentapetalae</taxon>
        <taxon>rosids</taxon>
        <taxon>malvids</taxon>
        <taxon>Brassicales</taxon>
        <taxon>Brassicaceae</taxon>
        <taxon>Brassiceae</taxon>
        <taxon>Brassica</taxon>
    </lineage>
</organism>
<dbReference type="EMBL" id="JAAMPC010000004">
    <property type="protein sequence ID" value="KAG2316692.1"/>
    <property type="molecule type" value="Genomic_DNA"/>
</dbReference>
<comment type="caution">
    <text evidence="2">The sequence shown here is derived from an EMBL/GenBank/DDBJ whole genome shotgun (WGS) entry which is preliminary data.</text>
</comment>
<protein>
    <recommendedName>
        <fullName evidence="1">DUF3700 domain-containing protein</fullName>
    </recommendedName>
</protein>
<name>A0A8X8B0R8_BRACI</name>
<dbReference type="PANTHER" id="PTHR45952:SF4">
    <property type="entry name" value="ALUMINUM INDUCED PROTEIN WITH YGL AND LRDR MOTIFS"/>
    <property type="match status" value="1"/>
</dbReference>
<gene>
    <name evidence="2" type="ORF">Bca52824_019814</name>
</gene>
<dbReference type="AlphaFoldDB" id="A0A8X8B0R8"/>
<feature type="domain" description="DUF3700" evidence="1">
    <location>
        <begin position="2"/>
        <end position="217"/>
    </location>
</feature>
<dbReference type="Pfam" id="PF12481">
    <property type="entry name" value="DUF3700"/>
    <property type="match status" value="1"/>
</dbReference>
<dbReference type="Gene3D" id="3.60.20.10">
    <property type="entry name" value="Glutamine Phosphoribosylpyrophosphate, subunit 1, domain 1"/>
    <property type="match status" value="1"/>
</dbReference>
<dbReference type="OrthoDB" id="1022959at2759"/>
<dbReference type="InterPro" id="IPR024286">
    <property type="entry name" value="DUF3700"/>
</dbReference>
<dbReference type="SMART" id="SM01172">
    <property type="entry name" value="DUF3700"/>
    <property type="match status" value="1"/>
</dbReference>
<evidence type="ECO:0000313" key="3">
    <source>
        <dbReference type="Proteomes" id="UP000886595"/>
    </source>
</evidence>
<evidence type="ECO:0000259" key="1">
    <source>
        <dbReference type="SMART" id="SM01172"/>
    </source>
</evidence>
<dbReference type="InterPro" id="IPR029055">
    <property type="entry name" value="Ntn_hydrolases_N"/>
</dbReference>
<sequence>MLAVFHKSLAGPSLKLMGTVVVENLPTEQSEETMKELSRLFKDEHQDPMAIHLLPYCILNTVLDHKSVTTPSVLAVKDDVVCLFRGTIENRAEIAASYKLPPRKNDAAIVLWAYDKFGDQETDTPWLEAVEHFKGGFSFVIYDATKKSFFVTSGLDGIPCFWGIGPHGTISSRLAWRWRAQSVKVSMENYPKGVTMLVKKGLRNFQTPDVELKAQFAPPENQ</sequence>
<dbReference type="InterPro" id="IPR044828">
    <property type="entry name" value="TSJT1-like"/>
</dbReference>
<dbReference type="Proteomes" id="UP000886595">
    <property type="component" value="Unassembled WGS sequence"/>
</dbReference>
<reference evidence="2 3" key="1">
    <citation type="submission" date="2020-02" db="EMBL/GenBank/DDBJ databases">
        <authorList>
            <person name="Ma Q."/>
            <person name="Huang Y."/>
            <person name="Song X."/>
            <person name="Pei D."/>
        </authorList>
    </citation>
    <scope>NUCLEOTIDE SEQUENCE [LARGE SCALE GENOMIC DNA]</scope>
    <source>
        <strain evidence="2">Sxm20200214</strain>
        <tissue evidence="2">Leaf</tissue>
    </source>
</reference>
<proteinExistence type="predicted"/>
<dbReference type="SUPFAM" id="SSF56235">
    <property type="entry name" value="N-terminal nucleophile aminohydrolases (Ntn hydrolases)"/>
    <property type="match status" value="1"/>
</dbReference>
<dbReference type="PANTHER" id="PTHR45952">
    <property type="entry name" value="ALUMINUM INDUCED PROTEIN WITH YGL AND LRDR MOTIFS"/>
    <property type="match status" value="1"/>
</dbReference>
<evidence type="ECO:0000313" key="2">
    <source>
        <dbReference type="EMBL" id="KAG2316692.1"/>
    </source>
</evidence>
<accession>A0A8X8B0R8</accession>